<gene>
    <name evidence="1" type="ORF">NITMOv2_0090</name>
    <name evidence="2" type="ORF">NITMOv2_4692</name>
</gene>
<dbReference type="STRING" id="42253.NITMOv2_0090"/>
<dbReference type="PATRIC" id="fig|42253.5.peg.4627"/>
<keyword evidence="3" id="KW-1185">Reference proteome</keyword>
<reference evidence="2 3" key="1">
    <citation type="journal article" date="2015" name="Proc. Natl. Acad. Sci. U.S.A.">
        <title>Expanded metabolic versatility of ubiquitous nitrite-oxidizing bacteria from the genus Nitrospira.</title>
        <authorList>
            <person name="Koch H."/>
            <person name="Lucker S."/>
            <person name="Albertsen M."/>
            <person name="Kitzinger K."/>
            <person name="Herbold C."/>
            <person name="Spieck E."/>
            <person name="Nielsen P.H."/>
            <person name="Wagner M."/>
            <person name="Daims H."/>
        </authorList>
    </citation>
    <scope>NUCLEOTIDE SEQUENCE [LARGE SCALE GENOMIC DNA]</scope>
    <source>
        <strain evidence="2 3">NSP M-1</strain>
    </source>
</reference>
<protein>
    <submittedName>
        <fullName evidence="2">Uncharacterized protein</fullName>
    </submittedName>
</protein>
<dbReference type="KEGG" id="nmv:NITMOv2_0090"/>
<evidence type="ECO:0000313" key="2">
    <source>
        <dbReference type="EMBL" id="ALA61062.1"/>
    </source>
</evidence>
<accession>A0A0K2GKC0</accession>
<evidence type="ECO:0000313" key="3">
    <source>
        <dbReference type="Proteomes" id="UP000069205"/>
    </source>
</evidence>
<sequence>MGMIVTIRKKTMVIRSDTGLCKLIWRAKIPSEVMYCSLGNDGKLKRGDASGFGGPLRKEWIDKAAKVHRRANRLRPLTI</sequence>
<dbReference type="AlphaFoldDB" id="A0A0K2GKC0"/>
<evidence type="ECO:0000313" key="1">
    <source>
        <dbReference type="EMBL" id="ALA56531.1"/>
    </source>
</evidence>
<dbReference type="KEGG" id="nmv:NITMOv2_4692"/>
<dbReference type="Proteomes" id="UP000069205">
    <property type="component" value="Chromosome"/>
</dbReference>
<dbReference type="EMBL" id="CP011801">
    <property type="protein sequence ID" value="ALA61062.1"/>
    <property type="molecule type" value="Genomic_DNA"/>
</dbReference>
<proteinExistence type="predicted"/>
<dbReference type="EMBL" id="CP011801">
    <property type="protein sequence ID" value="ALA56531.1"/>
    <property type="molecule type" value="Genomic_DNA"/>
</dbReference>
<organism evidence="2 3">
    <name type="scientific">Nitrospira moscoviensis</name>
    <dbReference type="NCBI Taxonomy" id="42253"/>
    <lineage>
        <taxon>Bacteria</taxon>
        <taxon>Pseudomonadati</taxon>
        <taxon>Nitrospirota</taxon>
        <taxon>Nitrospiria</taxon>
        <taxon>Nitrospirales</taxon>
        <taxon>Nitrospiraceae</taxon>
        <taxon>Nitrospira</taxon>
    </lineage>
</organism>
<name>A0A0K2GKC0_NITMO</name>